<name>A0A9D1HK91_9FIRM</name>
<dbReference type="InterPro" id="IPR003869">
    <property type="entry name" value="Polysac_CapD-like"/>
</dbReference>
<keyword evidence="2" id="KW-0472">Membrane</keyword>
<evidence type="ECO:0000313" key="4">
    <source>
        <dbReference type="EMBL" id="HIU03717.1"/>
    </source>
</evidence>
<dbReference type="SUPFAM" id="SSF51735">
    <property type="entry name" value="NAD(P)-binding Rossmann-fold domains"/>
    <property type="match status" value="1"/>
</dbReference>
<dbReference type="PANTHER" id="PTHR43318">
    <property type="entry name" value="UDP-N-ACETYLGLUCOSAMINE 4,6-DEHYDRATASE"/>
    <property type="match status" value="1"/>
</dbReference>
<protein>
    <submittedName>
        <fullName evidence="4">Polysaccharide biosynthesis protein</fullName>
    </submittedName>
</protein>
<dbReference type="EMBL" id="DVLT01000069">
    <property type="protein sequence ID" value="HIU03717.1"/>
    <property type="molecule type" value="Genomic_DNA"/>
</dbReference>
<feature type="transmembrane region" description="Helical" evidence="2">
    <location>
        <begin position="55"/>
        <end position="73"/>
    </location>
</feature>
<organism evidence="4 5">
    <name type="scientific">Candidatus Onthocola gallistercoris</name>
    <dbReference type="NCBI Taxonomy" id="2840876"/>
    <lineage>
        <taxon>Bacteria</taxon>
        <taxon>Bacillati</taxon>
        <taxon>Bacillota</taxon>
        <taxon>Bacilli</taxon>
        <taxon>Candidatus Onthocola</taxon>
    </lineage>
</organism>
<dbReference type="InterPro" id="IPR051203">
    <property type="entry name" value="Polysaccharide_Synthase-Rel"/>
</dbReference>
<dbReference type="PANTHER" id="PTHR43318:SF1">
    <property type="entry name" value="POLYSACCHARIDE BIOSYNTHESIS PROTEIN EPSC-RELATED"/>
    <property type="match status" value="1"/>
</dbReference>
<feature type="transmembrane region" description="Helical" evidence="2">
    <location>
        <begin position="12"/>
        <end position="35"/>
    </location>
</feature>
<dbReference type="Pfam" id="PF13727">
    <property type="entry name" value="CoA_binding_3"/>
    <property type="match status" value="1"/>
</dbReference>
<feature type="domain" description="Polysaccharide biosynthesis protein CapD-like" evidence="3">
    <location>
        <begin position="292"/>
        <end position="573"/>
    </location>
</feature>
<feature type="transmembrane region" description="Helical" evidence="2">
    <location>
        <begin position="113"/>
        <end position="133"/>
    </location>
</feature>
<dbReference type="Proteomes" id="UP000824164">
    <property type="component" value="Unassembled WGS sequence"/>
</dbReference>
<reference evidence="4" key="1">
    <citation type="submission" date="2020-10" db="EMBL/GenBank/DDBJ databases">
        <authorList>
            <person name="Gilroy R."/>
        </authorList>
    </citation>
    <scope>NUCLEOTIDE SEQUENCE</scope>
    <source>
        <strain evidence="4">CHK187-14744</strain>
    </source>
</reference>
<evidence type="ECO:0000256" key="1">
    <source>
        <dbReference type="ARBA" id="ARBA00007430"/>
    </source>
</evidence>
<evidence type="ECO:0000259" key="3">
    <source>
        <dbReference type="Pfam" id="PF02719"/>
    </source>
</evidence>
<dbReference type="SUPFAM" id="SSF53335">
    <property type="entry name" value="S-adenosyl-L-methionine-dependent methyltransferases"/>
    <property type="match status" value="1"/>
</dbReference>
<dbReference type="InterPro" id="IPR036291">
    <property type="entry name" value="NAD(P)-bd_dom_sf"/>
</dbReference>
<dbReference type="InterPro" id="IPR029063">
    <property type="entry name" value="SAM-dependent_MTases_sf"/>
</dbReference>
<keyword evidence="2" id="KW-1133">Transmembrane helix</keyword>
<keyword evidence="2" id="KW-0812">Transmembrane</keyword>
<dbReference type="CDD" id="cd05237">
    <property type="entry name" value="UDP_invert_4-6DH_SDR_e"/>
    <property type="match status" value="1"/>
</dbReference>
<comment type="similarity">
    <text evidence="1">Belongs to the polysaccharide synthase family.</text>
</comment>
<reference evidence="4" key="2">
    <citation type="journal article" date="2021" name="PeerJ">
        <title>Extensive microbial diversity within the chicken gut microbiome revealed by metagenomics and culture.</title>
        <authorList>
            <person name="Gilroy R."/>
            <person name="Ravi A."/>
            <person name="Getino M."/>
            <person name="Pursley I."/>
            <person name="Horton D.L."/>
            <person name="Alikhan N.F."/>
            <person name="Baker D."/>
            <person name="Gharbi K."/>
            <person name="Hall N."/>
            <person name="Watson M."/>
            <person name="Adriaenssens E.M."/>
            <person name="Foster-Nyarko E."/>
            <person name="Jarju S."/>
            <person name="Secka A."/>
            <person name="Antonio M."/>
            <person name="Oren A."/>
            <person name="Chaudhuri R.R."/>
            <person name="La Ragione R."/>
            <person name="Hildebrand F."/>
            <person name="Pallen M.J."/>
        </authorList>
    </citation>
    <scope>NUCLEOTIDE SEQUENCE</scope>
    <source>
        <strain evidence="4">CHK187-14744</strain>
    </source>
</reference>
<gene>
    <name evidence="4" type="ORF">IAB63_10750</name>
</gene>
<comment type="caution">
    <text evidence="4">The sequence shown here is derived from an EMBL/GenBank/DDBJ whole genome shotgun (WGS) entry which is preliminary data.</text>
</comment>
<dbReference type="Gene3D" id="3.40.50.720">
    <property type="entry name" value="NAD(P)-binding Rossmann-like Domain"/>
    <property type="match status" value="2"/>
</dbReference>
<proteinExistence type="inferred from homology"/>
<evidence type="ECO:0000256" key="2">
    <source>
        <dbReference type="SAM" id="Phobius"/>
    </source>
</evidence>
<dbReference type="Pfam" id="PF02719">
    <property type="entry name" value="Polysacc_synt_2"/>
    <property type="match status" value="1"/>
</dbReference>
<accession>A0A9D1HK91</accession>
<sequence length="654" mass="73861">MKNKSSEKHPVINKIILMALDILSVALCALMGLLVRFEMNMSHIPLPYLRAVQRMLPVFILVTLVIFWGFKLYHTLWRFANSRELVGIVGACTASTVFTIIYSYLTYNAVPRSFFVIYFIFLLACVCITRYFNTIIRTVVESRAHGSHARNTMIIGAGEAGNMVMKELMLSDKLDARIKCFIDDDKQKHNTYMHGVKVVGGRDKILEYVEKYDINEIIIAMPSVSKKITREIVDICKDTTCDLKILPGIYQMVKGDIDTSMIRNVQIEDLLGRESVEVDLQSIMGYVSKKCVLVTGGGGSIGSELCRQIAANHPRRLIIFDIYENNAYDIQQELKHNYPHLDLIVLIGSVRNTNRVNSIFEKYHPEIVYHAAAHKHVPLMEDSPNEAIKNNVFGTYKVAQAADRYGTRRFVLISTDKAVNPTNIMGASKRMCEMIVQSFNRRSETDFVAVRFGNVLGSNGSVIPLFKRQIAAGGPVTVTHPDVVRYFMTIPEAVSLVLEAGAVAKGGEIFVLDMGEPVKIDDLAKNLIRLSGLTLGEDIEIEYTGLRPGEKLYEELLMNEEGLQDTANKMIHIGKPIEFDEEQFLADLEKLYTYAYAETDKMKEMVEKIIPTYHIREEDRVRDAKKQGTILQYGDAEVGAYRPLRQPATLKRGE</sequence>
<feature type="transmembrane region" description="Helical" evidence="2">
    <location>
        <begin position="85"/>
        <end position="107"/>
    </location>
</feature>
<dbReference type="AlphaFoldDB" id="A0A9D1HK91"/>
<evidence type="ECO:0000313" key="5">
    <source>
        <dbReference type="Proteomes" id="UP000824164"/>
    </source>
</evidence>